<gene>
    <name evidence="3" type="ORF">PGT21_030475</name>
</gene>
<feature type="region of interest" description="Disordered" evidence="1">
    <location>
        <begin position="1"/>
        <end position="40"/>
    </location>
</feature>
<protein>
    <recommendedName>
        <fullName evidence="2">Retrotransposon gag domain-containing protein</fullName>
    </recommendedName>
</protein>
<name>A0A5B0QP37_PUCGR</name>
<comment type="caution">
    <text evidence="3">The sequence shown here is derived from an EMBL/GenBank/DDBJ whole genome shotgun (WGS) entry which is preliminary data.</text>
</comment>
<evidence type="ECO:0000313" key="3">
    <source>
        <dbReference type="EMBL" id="KAA1115056.1"/>
    </source>
</evidence>
<organism evidence="3 4">
    <name type="scientific">Puccinia graminis f. sp. tritici</name>
    <dbReference type="NCBI Taxonomy" id="56615"/>
    <lineage>
        <taxon>Eukaryota</taxon>
        <taxon>Fungi</taxon>
        <taxon>Dikarya</taxon>
        <taxon>Basidiomycota</taxon>
        <taxon>Pucciniomycotina</taxon>
        <taxon>Pucciniomycetes</taxon>
        <taxon>Pucciniales</taxon>
        <taxon>Pucciniaceae</taxon>
        <taxon>Puccinia</taxon>
    </lineage>
</organism>
<keyword evidence="4" id="KW-1185">Reference proteome</keyword>
<evidence type="ECO:0000259" key="2">
    <source>
        <dbReference type="Pfam" id="PF03732"/>
    </source>
</evidence>
<feature type="compositionally biased region" description="Low complexity" evidence="1">
    <location>
        <begin position="362"/>
        <end position="381"/>
    </location>
</feature>
<feature type="region of interest" description="Disordered" evidence="1">
    <location>
        <begin position="358"/>
        <end position="405"/>
    </location>
</feature>
<dbReference type="CDD" id="cd00303">
    <property type="entry name" value="retropepsin_like"/>
    <property type="match status" value="1"/>
</dbReference>
<feature type="domain" description="Retrotransposon gag" evidence="2">
    <location>
        <begin position="253"/>
        <end position="321"/>
    </location>
</feature>
<dbReference type="InterPro" id="IPR021109">
    <property type="entry name" value="Peptidase_aspartic_dom_sf"/>
</dbReference>
<proteinExistence type="predicted"/>
<dbReference type="Gene3D" id="2.40.70.10">
    <property type="entry name" value="Acid Proteases"/>
    <property type="match status" value="1"/>
</dbReference>
<dbReference type="AlphaFoldDB" id="A0A5B0QP37"/>
<feature type="compositionally biased region" description="Pro residues" evidence="1">
    <location>
        <begin position="382"/>
        <end position="392"/>
    </location>
</feature>
<dbReference type="Pfam" id="PF03732">
    <property type="entry name" value="Retrotrans_gag"/>
    <property type="match status" value="1"/>
</dbReference>
<dbReference type="Proteomes" id="UP000324748">
    <property type="component" value="Unassembled WGS sequence"/>
</dbReference>
<dbReference type="InterPro" id="IPR032567">
    <property type="entry name" value="RTL1-rel"/>
</dbReference>
<sequence length="767" mass="84181">MNQNQNSKQKEVSQQQDNSGTTSGVAHQSTSGLGGNSDVQETSDQRFARLDSRMDRVATSLEVLIGIMKATKPAKPEAPTLNFDPVTTAPPSAENPLCHQFAFVQNPDTVQHQGVLPTVQNPVGQQPGQQAMSNNMPRLFPSFDNPVGGQDNASYLEPQKLPEIWFSGDTKQLATFLRAIRDFLYPRHAFFASQARMIVWISRHFGYRPPESKNVPCAAENWYNTLILSNARAQGENNPYTDLDRLPFIHPMLTSVTAFEKGLIDTFGDKFQLDSAKKALAACKQGKQSVEEYNAQYSTLCYQVVNSEDARINRYVEGLNHDIIIKAMSTEWLEEPTLAGKMRCALDASRQLAALARIPTRQSNSNPNPSSSHQSSSRSQPFVPPFAAPPPQQVYQHPNAPARAPDAMDIDAISSSRGPQTLEQRFEKLFRTVCLAQRVCFRCLQKTNPPDHTNSINCPNGRVTPDARKKFVDQYRFAVPVQVSEVSFGPRPPGESITRKRSLYSVPSPYQAQPVEYQAPEPMISSRQVVEDTSVQEDISSSQLEFDVDSADMDEVAVSTVQVRLDCSKAGRMLIPVSFNAPGGSAIASVLIDTGSMANFISSDFVQRNGLSTHKRQTPIRCVGFDGQGGIGGIVTKDWSGDIVVSSVDAEPVSLKCSFGVTKLGSVNAIFGLPWLDGQSWSASGSVQHGHCLTLGDNQVFVVDSSDLGEGLEGKVAPFAHVFSAVIPDPPFALPPEFEQFADVFRPQDNCTLPPLWYTLRVAIWPI</sequence>
<reference evidence="3 4" key="1">
    <citation type="submission" date="2019-05" db="EMBL/GenBank/DDBJ databases">
        <title>Emergence of the Ug99 lineage of the wheat stem rust pathogen through somatic hybridization.</title>
        <authorList>
            <person name="Li F."/>
            <person name="Upadhyaya N.M."/>
            <person name="Sperschneider J."/>
            <person name="Matny O."/>
            <person name="Nguyen-Phuc H."/>
            <person name="Mago R."/>
            <person name="Raley C."/>
            <person name="Miller M.E."/>
            <person name="Silverstein K.A.T."/>
            <person name="Henningsen E."/>
            <person name="Hirsch C.D."/>
            <person name="Visser B."/>
            <person name="Pretorius Z.A."/>
            <person name="Steffenson B.J."/>
            <person name="Schwessinger B."/>
            <person name="Dodds P.N."/>
            <person name="Figueroa M."/>
        </authorList>
    </citation>
    <scope>NUCLEOTIDE SEQUENCE [LARGE SCALE GENOMIC DNA]</scope>
    <source>
        <strain evidence="3">21-0</strain>
    </source>
</reference>
<dbReference type="InterPro" id="IPR005162">
    <property type="entry name" value="Retrotrans_gag_dom"/>
</dbReference>
<accession>A0A5B0QP37</accession>
<dbReference type="PANTHER" id="PTHR15503">
    <property type="entry name" value="LDOC1 RELATED"/>
    <property type="match status" value="1"/>
</dbReference>
<evidence type="ECO:0000313" key="4">
    <source>
        <dbReference type="Proteomes" id="UP000324748"/>
    </source>
</evidence>
<dbReference type="OrthoDB" id="10684981at2759"/>
<dbReference type="EMBL" id="VSWC01000014">
    <property type="protein sequence ID" value="KAA1115056.1"/>
    <property type="molecule type" value="Genomic_DNA"/>
</dbReference>
<dbReference type="PANTHER" id="PTHR15503:SF22">
    <property type="entry name" value="TRANSPOSON TY3-I GAG POLYPROTEIN"/>
    <property type="match status" value="1"/>
</dbReference>
<evidence type="ECO:0000256" key="1">
    <source>
        <dbReference type="SAM" id="MobiDB-lite"/>
    </source>
</evidence>